<dbReference type="EC" id="2.7.1.2" evidence="3"/>
<evidence type="ECO:0000256" key="4">
    <source>
        <dbReference type="RuleBase" id="RU004046"/>
    </source>
</evidence>
<dbReference type="SUPFAM" id="SSF53067">
    <property type="entry name" value="Actin-like ATPase domain"/>
    <property type="match status" value="1"/>
</dbReference>
<dbReference type="Proteomes" id="UP000295830">
    <property type="component" value="Unassembled WGS sequence"/>
</dbReference>
<dbReference type="Gene3D" id="3.30.420.40">
    <property type="match status" value="1"/>
</dbReference>
<evidence type="ECO:0000256" key="3">
    <source>
        <dbReference type="HAMAP-Rule" id="MF_00524"/>
    </source>
</evidence>
<dbReference type="GO" id="GO:0006096">
    <property type="term" value="P:glycolytic process"/>
    <property type="evidence" value="ECO:0007669"/>
    <property type="project" value="UniProtKB-UniRule"/>
</dbReference>
<dbReference type="HAMAP" id="MF_00524">
    <property type="entry name" value="Glucokinase"/>
    <property type="match status" value="1"/>
</dbReference>
<dbReference type="GO" id="GO:0004340">
    <property type="term" value="F:glucokinase activity"/>
    <property type="evidence" value="ECO:0007669"/>
    <property type="project" value="UniProtKB-UniRule"/>
</dbReference>
<keyword evidence="3" id="KW-0547">Nucleotide-binding</keyword>
<keyword evidence="6" id="KW-1185">Reference proteome</keyword>
<dbReference type="GO" id="GO:0005524">
    <property type="term" value="F:ATP binding"/>
    <property type="evidence" value="ECO:0007669"/>
    <property type="project" value="UniProtKB-UniRule"/>
</dbReference>
<evidence type="ECO:0000256" key="2">
    <source>
        <dbReference type="ARBA" id="ARBA00022777"/>
    </source>
</evidence>
<keyword evidence="3" id="KW-0067">ATP-binding</keyword>
<sequence>MKVLVGDIGGTNARFRLLEGEGHQWCLRHQSTWSSPRFDSLEALLEALMSNFSRLEKATIDEAWLAVAGPVRAGRVTFTNLPWQADSQALAARFGWNRVSLINDLEALAHAVPSLGAKELMPLQHGSPGNANCLVVAVGTGLGVATFKTQDHGVDVFASEGGHIDFAPADPDDFRLLEYLRTRYGHISQERVLSGRGLADLYRFVCDEQGAPPESALLEADDPAAAINQRAESAQAPMAVAAIERFSGLLGRFLGNAALFSAALGGVYLCGGVATRLYPYLTNAAFLDAFLDRGRMKPMMERIPVWTIASTEVGLNGVTALATRYAVTGMPIDACAVDHLSQAQS</sequence>
<dbReference type="PANTHER" id="PTHR47690">
    <property type="entry name" value="GLUCOKINASE"/>
    <property type="match status" value="1"/>
</dbReference>
<dbReference type="Pfam" id="PF02685">
    <property type="entry name" value="Glucokinase"/>
    <property type="match status" value="1"/>
</dbReference>
<keyword evidence="3" id="KW-0324">Glycolysis</keyword>
<comment type="similarity">
    <text evidence="3 4">Belongs to the bacterial glucokinase family.</text>
</comment>
<accession>A0A4R7JU42</accession>
<comment type="catalytic activity">
    <reaction evidence="3">
        <text>D-glucose + ATP = D-glucose 6-phosphate + ADP + H(+)</text>
        <dbReference type="Rhea" id="RHEA:17825"/>
        <dbReference type="ChEBI" id="CHEBI:4167"/>
        <dbReference type="ChEBI" id="CHEBI:15378"/>
        <dbReference type="ChEBI" id="CHEBI:30616"/>
        <dbReference type="ChEBI" id="CHEBI:61548"/>
        <dbReference type="ChEBI" id="CHEBI:456216"/>
        <dbReference type="EC" id="2.7.1.2"/>
    </reaction>
</comment>
<evidence type="ECO:0000256" key="1">
    <source>
        <dbReference type="ARBA" id="ARBA00022679"/>
    </source>
</evidence>
<gene>
    <name evidence="3" type="primary">glk</name>
    <name evidence="5" type="ORF">DES49_1508</name>
</gene>
<dbReference type="InterPro" id="IPR003836">
    <property type="entry name" value="Glucokinase"/>
</dbReference>
<comment type="subcellular location">
    <subcellularLocation>
        <location evidence="3">Cytoplasm</location>
    </subcellularLocation>
</comment>
<dbReference type="EMBL" id="SOAX01000003">
    <property type="protein sequence ID" value="TDT41424.1"/>
    <property type="molecule type" value="Genomic_DNA"/>
</dbReference>
<dbReference type="NCBIfam" id="TIGR00749">
    <property type="entry name" value="glk"/>
    <property type="match status" value="1"/>
</dbReference>
<dbReference type="Gene3D" id="3.40.367.20">
    <property type="match status" value="1"/>
</dbReference>
<dbReference type="GO" id="GO:0005829">
    <property type="term" value="C:cytosol"/>
    <property type="evidence" value="ECO:0007669"/>
    <property type="project" value="TreeGrafter"/>
</dbReference>
<keyword evidence="1 3" id="KW-0808">Transferase</keyword>
<dbReference type="InterPro" id="IPR043129">
    <property type="entry name" value="ATPase_NBD"/>
</dbReference>
<evidence type="ECO:0000313" key="5">
    <source>
        <dbReference type="EMBL" id="TDT41424.1"/>
    </source>
</evidence>
<protein>
    <recommendedName>
        <fullName evidence="3">Glucokinase</fullName>
        <ecNumber evidence="3">2.7.1.2</ecNumber>
    </recommendedName>
    <alternativeName>
        <fullName evidence="3">Glucose kinase</fullName>
    </alternativeName>
</protein>
<dbReference type="CDD" id="cd24008">
    <property type="entry name" value="ASKHA_NBD_GLK"/>
    <property type="match status" value="1"/>
</dbReference>
<evidence type="ECO:0000313" key="6">
    <source>
        <dbReference type="Proteomes" id="UP000295830"/>
    </source>
</evidence>
<dbReference type="InterPro" id="IPR050201">
    <property type="entry name" value="Bacterial_glucokinase"/>
</dbReference>
<comment type="caution">
    <text evidence="5">The sequence shown here is derived from an EMBL/GenBank/DDBJ whole genome shotgun (WGS) entry which is preliminary data.</text>
</comment>
<keyword evidence="3" id="KW-0963">Cytoplasm</keyword>
<reference evidence="5 6" key="1">
    <citation type="submission" date="2019-03" db="EMBL/GenBank/DDBJ databases">
        <title>Genomic Encyclopedia of Type Strains, Phase IV (KMG-IV): sequencing the most valuable type-strain genomes for metagenomic binning, comparative biology and taxonomic classification.</title>
        <authorList>
            <person name="Goeker M."/>
        </authorList>
    </citation>
    <scope>NUCLEOTIDE SEQUENCE [LARGE SCALE GENOMIC DNA]</scope>
    <source>
        <strain evidence="5 6">DSM 15505</strain>
    </source>
</reference>
<dbReference type="RefSeq" id="WP_133735792.1">
    <property type="nucleotide sequence ID" value="NZ_SOAX01000003.1"/>
</dbReference>
<dbReference type="PANTHER" id="PTHR47690:SF1">
    <property type="entry name" value="GLUCOKINASE"/>
    <property type="match status" value="1"/>
</dbReference>
<keyword evidence="2 3" id="KW-0418">Kinase</keyword>
<dbReference type="GO" id="GO:0005536">
    <property type="term" value="F:D-glucose binding"/>
    <property type="evidence" value="ECO:0007669"/>
    <property type="project" value="InterPro"/>
</dbReference>
<dbReference type="OrthoDB" id="9800595at2"/>
<name>A0A4R7JU42_9GAMM</name>
<feature type="binding site" evidence="3">
    <location>
        <begin position="6"/>
        <end position="11"/>
    </location>
    <ligand>
        <name>ATP</name>
        <dbReference type="ChEBI" id="CHEBI:30616"/>
    </ligand>
</feature>
<organism evidence="5 6">
    <name type="scientific">Halospina denitrificans</name>
    <dbReference type="NCBI Taxonomy" id="332522"/>
    <lineage>
        <taxon>Bacteria</taxon>
        <taxon>Pseudomonadati</taxon>
        <taxon>Pseudomonadota</taxon>
        <taxon>Gammaproteobacteria</taxon>
        <taxon>Halospina</taxon>
    </lineage>
</organism>
<proteinExistence type="inferred from homology"/>
<dbReference type="AlphaFoldDB" id="A0A4R7JU42"/>